<evidence type="ECO:0000256" key="2">
    <source>
        <dbReference type="ARBA" id="ARBA00010642"/>
    </source>
</evidence>
<dbReference type="Pfam" id="PF06011">
    <property type="entry name" value="TRP"/>
    <property type="match status" value="1"/>
</dbReference>
<dbReference type="SMART" id="SM01320">
    <property type="entry name" value="TRP_N"/>
    <property type="match status" value="1"/>
</dbReference>
<proteinExistence type="inferred from homology"/>
<feature type="region of interest" description="Disordered" evidence="7">
    <location>
        <begin position="19"/>
        <end position="40"/>
    </location>
</feature>
<sequence>MPILDAPCFENDSGRTCTPCDDGGTRKPFSQPRPVARSRDVDGAVYHKRRKANPRLGTSLESAPTLFDRGTTTTARHSKRQSRPWTNRTLRSLVCLSLLSQPAAAVLLKKFDNCLQESTKDSDPRELQWVPLYVGATFDTKNKSHNLRVTVWGNVTGAYNPTAGPELPPWDSDDWNNPNVTDGKIVANPFPDTANFLTTLHSKIDVVTYEPYAADFDFCKDALTNASCPLGPYFNRSEITSLAALPSITMSKDFYSSYAFTSFSPTFSIIYGDAVKTTVGCVSATITPDLGKLTWMLKFLPLMVLLSVGFATLFASIYSPWGTTDIFHWSSNFGRHNDLLRLVTPGFGDCLQYIQFVTLTGGLTLNYPGFFQPIVSQASWSALMFNESFVSHEPGWQSLRDGIYFTNGSYGLQDLGQLVGMGNVEDIWAGMMVWLLGIIAAAAVITQLGFAVQWVYRFVKNVQEEDLRNKNLPFTVGNVVRIVFNFFLLPLVALSMFQLVVAAKSPAYTVALAAATIVLLLIFAGWLLRLITTTKPRSVLFDDLPTVLLYGPLYNTYSDEAAAFALIPVLLTFIRGVGIGAVQPAGIAQIIILAICEVVQVITLHAFKPFSSPTSMNAYHTLFAVLRFTIILLMTAFIPQLGVTDGPKGWIGYVILVIHSGVLVLCFLLNALQTIIEVIARLLGAGGDDNKGLSQGPLSRIFGARQLSRRTSRRGGPSRQSQLSSTAMLSAKDPVQAGYIAPSGRLRSESAGSVGVILNGRPQRSSSALDAMSFDNSMPPSRLEGGTSFAPSTPGEASTYSFLPSPVIGQQTRHSVPPNALITDSPGDTFYRPPRKRGKTLENQSSHSRARGSWGTSGEWSQRRTSQSGGGPLDPVDADPIDRDRDRDRATPATYAFPTRTDYATREVDFYYGVQRGSRLNSDAPQRKLGTGPADPTGTVATATGWFKNMFSGKRKEKGKGFEVVRSSRMPPAMRSDQAYDDTDPPEGTPVAMGVLRKGPIDSDSDEGAAKGPGPAAQVDEPPPTARLLNDDGVSIDEDAADEPGDLGTSRNAPVLPDVDAGGSFHVPSRAVSKTSHVSQRRLDADRTVPDVPRKSSRRKSDLISGLTLNMDASPPGGQDQATSSRLPFQPLSRNVSADKRTPSISSLGDESDSHRLSSENRLGTVAHGSINRFPSDSRGKIEGSSAEFVDR</sequence>
<protein>
    <recommendedName>
        <fullName evidence="9">ML-like domain-containing protein</fullName>
    </recommendedName>
</protein>
<feature type="compositionally biased region" description="Polar residues" evidence="7">
    <location>
        <begin position="854"/>
        <end position="867"/>
    </location>
</feature>
<evidence type="ECO:0000256" key="4">
    <source>
        <dbReference type="ARBA" id="ARBA00022729"/>
    </source>
</evidence>
<feature type="compositionally biased region" description="Polar residues" evidence="7">
    <location>
        <begin position="1120"/>
        <end position="1136"/>
    </location>
</feature>
<feature type="region of interest" description="Disordered" evidence="7">
    <location>
        <begin position="767"/>
        <end position="893"/>
    </location>
</feature>
<feature type="transmembrane region" description="Helical" evidence="8">
    <location>
        <begin position="587"/>
        <end position="607"/>
    </location>
</feature>
<evidence type="ECO:0000256" key="7">
    <source>
        <dbReference type="SAM" id="MobiDB-lite"/>
    </source>
</evidence>
<dbReference type="InterPro" id="IPR032800">
    <property type="entry name" value="TRP_N"/>
</dbReference>
<dbReference type="EMBL" id="JAKNSF020000004">
    <property type="protein sequence ID" value="KAK7739460.1"/>
    <property type="molecule type" value="Genomic_DNA"/>
</dbReference>
<keyword evidence="6 8" id="KW-0472">Membrane</keyword>
<comment type="subcellular location">
    <subcellularLocation>
        <location evidence="1">Membrane</location>
        <topology evidence="1">Multi-pass membrane protein</topology>
    </subcellularLocation>
</comment>
<feature type="compositionally biased region" description="Polar residues" evidence="7">
    <location>
        <begin position="767"/>
        <end position="779"/>
    </location>
</feature>
<evidence type="ECO:0000313" key="11">
    <source>
        <dbReference type="Proteomes" id="UP001430848"/>
    </source>
</evidence>
<evidence type="ECO:0000313" key="10">
    <source>
        <dbReference type="EMBL" id="KAK7739460.1"/>
    </source>
</evidence>
<keyword evidence="11" id="KW-1185">Reference proteome</keyword>
<accession>A0ABR1PLG3</accession>
<feature type="compositionally biased region" description="Basic and acidic residues" evidence="7">
    <location>
        <begin position="880"/>
        <end position="890"/>
    </location>
</feature>
<evidence type="ECO:0000256" key="1">
    <source>
        <dbReference type="ARBA" id="ARBA00004141"/>
    </source>
</evidence>
<dbReference type="Pfam" id="PF14558">
    <property type="entry name" value="TRP_N"/>
    <property type="match status" value="1"/>
</dbReference>
<reference evidence="10 11" key="1">
    <citation type="submission" date="2024-02" db="EMBL/GenBank/DDBJ databases">
        <title>De novo assembly and annotation of 12 fungi associated with fruit tree decline syndrome in Ontario, Canada.</title>
        <authorList>
            <person name="Sulman M."/>
            <person name="Ellouze W."/>
            <person name="Ilyukhin E."/>
        </authorList>
    </citation>
    <scope>NUCLEOTIDE SEQUENCE [LARGE SCALE GENOMIC DNA]</scope>
    <source>
        <strain evidence="10 11">M169</strain>
    </source>
</reference>
<feature type="compositionally biased region" description="Polar residues" evidence="7">
    <location>
        <begin position="789"/>
        <end position="814"/>
    </location>
</feature>
<comment type="caution">
    <text evidence="10">The sequence shown here is derived from an EMBL/GenBank/DDBJ whole genome shotgun (WGS) entry which is preliminary data.</text>
</comment>
<organism evidence="10 11">
    <name type="scientific">Diaporthe eres</name>
    <name type="common">Phomopsis oblonga</name>
    <dbReference type="NCBI Taxonomy" id="83184"/>
    <lineage>
        <taxon>Eukaryota</taxon>
        <taxon>Fungi</taxon>
        <taxon>Dikarya</taxon>
        <taxon>Ascomycota</taxon>
        <taxon>Pezizomycotina</taxon>
        <taxon>Sordariomycetes</taxon>
        <taxon>Sordariomycetidae</taxon>
        <taxon>Diaporthales</taxon>
        <taxon>Diaporthaceae</taxon>
        <taxon>Diaporthe</taxon>
        <taxon>Diaporthe eres species complex</taxon>
    </lineage>
</organism>
<feature type="domain" description="ML-like" evidence="9">
    <location>
        <begin position="104"/>
        <end position="293"/>
    </location>
</feature>
<evidence type="ECO:0000256" key="6">
    <source>
        <dbReference type="ARBA" id="ARBA00023136"/>
    </source>
</evidence>
<dbReference type="Proteomes" id="UP001430848">
    <property type="component" value="Unassembled WGS sequence"/>
</dbReference>
<keyword evidence="5 8" id="KW-1133">Transmembrane helix</keyword>
<feature type="region of interest" description="Disordered" evidence="7">
    <location>
        <begin position="706"/>
        <end position="727"/>
    </location>
</feature>
<comment type="similarity">
    <text evidence="2">Belongs to the transient receptor potential (TRP) ion channel family.</text>
</comment>
<evidence type="ECO:0000256" key="3">
    <source>
        <dbReference type="ARBA" id="ARBA00022692"/>
    </source>
</evidence>
<feature type="transmembrane region" description="Helical" evidence="8">
    <location>
        <begin position="507"/>
        <end position="528"/>
    </location>
</feature>
<feature type="transmembrane region" description="Helical" evidence="8">
    <location>
        <begin position="479"/>
        <end position="501"/>
    </location>
</feature>
<dbReference type="InterPro" id="IPR040241">
    <property type="entry name" value="TRP_Flc/Pkd2-like"/>
</dbReference>
<feature type="transmembrane region" description="Helical" evidence="8">
    <location>
        <begin position="561"/>
        <end position="581"/>
    </location>
</feature>
<gene>
    <name evidence="10" type="ORF">SLS63_001805</name>
</gene>
<dbReference type="InterPro" id="IPR010308">
    <property type="entry name" value="TRP_C"/>
</dbReference>
<evidence type="ECO:0000259" key="9">
    <source>
        <dbReference type="SMART" id="SM01320"/>
    </source>
</evidence>
<feature type="compositionally biased region" description="Low complexity" evidence="7">
    <location>
        <begin position="714"/>
        <end position="725"/>
    </location>
</feature>
<feature type="transmembrane region" description="Helical" evidence="8">
    <location>
        <begin position="619"/>
        <end position="638"/>
    </location>
</feature>
<feature type="transmembrane region" description="Helical" evidence="8">
    <location>
        <begin position="299"/>
        <end position="321"/>
    </location>
</feature>
<feature type="compositionally biased region" description="Basic and acidic residues" evidence="7">
    <location>
        <begin position="1081"/>
        <end position="1102"/>
    </location>
</feature>
<feature type="region of interest" description="Disordered" evidence="7">
    <location>
        <begin position="955"/>
        <end position="1192"/>
    </location>
</feature>
<feature type="transmembrane region" description="Helical" evidence="8">
    <location>
        <begin position="431"/>
        <end position="459"/>
    </location>
</feature>
<dbReference type="PANTHER" id="PTHR31145:SF6">
    <property type="entry name" value="INTEGRAL MEMBRANE PROTEIN (AFU_ORTHOLOGUE AFUA_7G01610)"/>
    <property type="match status" value="1"/>
</dbReference>
<evidence type="ECO:0000256" key="5">
    <source>
        <dbReference type="ARBA" id="ARBA00022989"/>
    </source>
</evidence>
<keyword evidence="4" id="KW-0732">Signal</keyword>
<feature type="transmembrane region" description="Helical" evidence="8">
    <location>
        <begin position="650"/>
        <end position="672"/>
    </location>
</feature>
<dbReference type="PANTHER" id="PTHR31145">
    <property type="entry name" value="INTEGRAL MEMBRANE PROTEIN (AFU_ORTHOLOGUE AFUA_7G01610)"/>
    <property type="match status" value="1"/>
</dbReference>
<feature type="compositionally biased region" description="Acidic residues" evidence="7">
    <location>
        <begin position="1034"/>
        <end position="1045"/>
    </location>
</feature>
<keyword evidence="3 8" id="KW-0812">Transmembrane</keyword>
<name>A0ABR1PLG3_DIAER</name>
<evidence type="ECO:0000256" key="8">
    <source>
        <dbReference type="SAM" id="Phobius"/>
    </source>
</evidence>